<organism evidence="4 5">
    <name type="scientific">Patellaria atrata CBS 101060</name>
    <dbReference type="NCBI Taxonomy" id="1346257"/>
    <lineage>
        <taxon>Eukaryota</taxon>
        <taxon>Fungi</taxon>
        <taxon>Dikarya</taxon>
        <taxon>Ascomycota</taxon>
        <taxon>Pezizomycotina</taxon>
        <taxon>Dothideomycetes</taxon>
        <taxon>Dothideomycetes incertae sedis</taxon>
        <taxon>Patellariales</taxon>
        <taxon>Patellariaceae</taxon>
        <taxon>Patellaria</taxon>
    </lineage>
</organism>
<evidence type="ECO:0000313" key="5">
    <source>
        <dbReference type="Proteomes" id="UP000799429"/>
    </source>
</evidence>
<feature type="transmembrane region" description="Helical" evidence="1">
    <location>
        <begin position="411"/>
        <end position="436"/>
    </location>
</feature>
<accession>A0A9P4SF46</accession>
<proteinExistence type="predicted"/>
<feature type="domain" description="Peptidase A1" evidence="3">
    <location>
        <begin position="45"/>
        <end position="375"/>
    </location>
</feature>
<dbReference type="Gene3D" id="2.40.70.10">
    <property type="entry name" value="Acid Proteases"/>
    <property type="match status" value="2"/>
</dbReference>
<dbReference type="GO" id="GO:0008233">
    <property type="term" value="F:peptidase activity"/>
    <property type="evidence" value="ECO:0007669"/>
    <property type="project" value="UniProtKB-KW"/>
</dbReference>
<evidence type="ECO:0000256" key="1">
    <source>
        <dbReference type="SAM" id="Phobius"/>
    </source>
</evidence>
<reference evidence="4" key="1">
    <citation type="journal article" date="2020" name="Stud. Mycol.">
        <title>101 Dothideomycetes genomes: a test case for predicting lifestyles and emergence of pathogens.</title>
        <authorList>
            <person name="Haridas S."/>
            <person name="Albert R."/>
            <person name="Binder M."/>
            <person name="Bloem J."/>
            <person name="Labutti K."/>
            <person name="Salamov A."/>
            <person name="Andreopoulos B."/>
            <person name="Baker S."/>
            <person name="Barry K."/>
            <person name="Bills G."/>
            <person name="Bluhm B."/>
            <person name="Cannon C."/>
            <person name="Castanera R."/>
            <person name="Culley D."/>
            <person name="Daum C."/>
            <person name="Ezra D."/>
            <person name="Gonzalez J."/>
            <person name="Henrissat B."/>
            <person name="Kuo A."/>
            <person name="Liang C."/>
            <person name="Lipzen A."/>
            <person name="Lutzoni F."/>
            <person name="Magnuson J."/>
            <person name="Mondo S."/>
            <person name="Nolan M."/>
            <person name="Ohm R."/>
            <person name="Pangilinan J."/>
            <person name="Park H.-J."/>
            <person name="Ramirez L."/>
            <person name="Alfaro M."/>
            <person name="Sun H."/>
            <person name="Tritt A."/>
            <person name="Yoshinaga Y."/>
            <person name="Zwiers L.-H."/>
            <person name="Turgeon B."/>
            <person name="Goodwin S."/>
            <person name="Spatafora J."/>
            <person name="Crous P."/>
            <person name="Grigoriev I."/>
        </authorList>
    </citation>
    <scope>NUCLEOTIDE SEQUENCE</scope>
    <source>
        <strain evidence="4">CBS 101060</strain>
    </source>
</reference>
<sequence length="480" mass="53336">MTRSLLSLASLLGLAHLSLAFNCAIPPIYVDIHKRIVHGTNIFQYGSFIGVGTPAQNQSLWPSLKQNETSVAFFKFCQNSNLTNCEDSTNGNFETTESDTFTRTDSYDTTDNISAGDDSFFGTDILRLYTHYFESDGPTQNNVTSFPVEVVTEGNKSPGVVGMGLESTLLQKLFKDGLVAGRTFSLFIGHGFDRAAGVINGSVTFGGYDVGRFQGEVHNFTMDPRDTYPLEVTVSDIVINDSTGLVRNVSLLDRSRFPDLPEGSNTFNAKLTTDQHPFSFPYEITQNYMDLLAAVETDEPDKSLRLNKPFNGTMTVKLNTGLEITVPSNVMFNNSGLSPVAAREKRDNTSFYLGTAFLGQAYLMVDYDAYKFHIAQAIVEQKYVQPRTFCPKSVPIAYIRPKQSEFMKQGLIGAVIGGVVGGCGFITLLICLFCLWKRRRYIKQQELEENHGKAKFAPFEIDDKGSVESKKKPNVMFWKT</sequence>
<dbReference type="PROSITE" id="PS51767">
    <property type="entry name" value="PEPTIDASE_A1"/>
    <property type="match status" value="1"/>
</dbReference>
<keyword evidence="2" id="KW-0732">Signal</keyword>
<dbReference type="AlphaFoldDB" id="A0A9P4SF46"/>
<gene>
    <name evidence="4" type="ORF">M501DRAFT_1009441</name>
</gene>
<name>A0A9P4SF46_9PEZI</name>
<dbReference type="EMBL" id="MU006091">
    <property type="protein sequence ID" value="KAF2841523.1"/>
    <property type="molecule type" value="Genomic_DNA"/>
</dbReference>
<keyword evidence="5" id="KW-1185">Reference proteome</keyword>
<evidence type="ECO:0000313" key="4">
    <source>
        <dbReference type="EMBL" id="KAF2841523.1"/>
    </source>
</evidence>
<keyword evidence="1" id="KW-0472">Membrane</keyword>
<dbReference type="OrthoDB" id="5361565at2759"/>
<evidence type="ECO:0000256" key="2">
    <source>
        <dbReference type="SAM" id="SignalP"/>
    </source>
</evidence>
<dbReference type="Pfam" id="PF00026">
    <property type="entry name" value="Asp"/>
    <property type="match status" value="1"/>
</dbReference>
<dbReference type="GO" id="GO:0006508">
    <property type="term" value="P:proteolysis"/>
    <property type="evidence" value="ECO:0007669"/>
    <property type="project" value="UniProtKB-KW"/>
</dbReference>
<feature type="signal peptide" evidence="2">
    <location>
        <begin position="1"/>
        <end position="20"/>
    </location>
</feature>
<keyword evidence="1" id="KW-1133">Transmembrane helix</keyword>
<protein>
    <submittedName>
        <fullName evidence="4">Acid protease</fullName>
    </submittedName>
</protein>
<keyword evidence="4" id="KW-0645">Protease</keyword>
<dbReference type="InterPro" id="IPR021109">
    <property type="entry name" value="Peptidase_aspartic_dom_sf"/>
</dbReference>
<dbReference type="Proteomes" id="UP000799429">
    <property type="component" value="Unassembled WGS sequence"/>
</dbReference>
<evidence type="ECO:0000259" key="3">
    <source>
        <dbReference type="PROSITE" id="PS51767"/>
    </source>
</evidence>
<dbReference type="SUPFAM" id="SSF50630">
    <property type="entry name" value="Acid proteases"/>
    <property type="match status" value="1"/>
</dbReference>
<feature type="chain" id="PRO_5040334858" evidence="2">
    <location>
        <begin position="21"/>
        <end position="480"/>
    </location>
</feature>
<dbReference type="InterPro" id="IPR033121">
    <property type="entry name" value="PEPTIDASE_A1"/>
</dbReference>
<keyword evidence="4" id="KW-0378">Hydrolase</keyword>
<keyword evidence="1" id="KW-0812">Transmembrane</keyword>
<comment type="caution">
    <text evidence="4">The sequence shown here is derived from an EMBL/GenBank/DDBJ whole genome shotgun (WGS) entry which is preliminary data.</text>
</comment>